<dbReference type="RefSeq" id="WP_023051078.1">
    <property type="nucleotide sequence ID" value="NZ_CP173069.2"/>
</dbReference>
<proteinExistence type="predicted"/>
<dbReference type="InterPro" id="IPR027417">
    <property type="entry name" value="P-loop_NTPase"/>
</dbReference>
<dbReference type="EMBL" id="AXZF01000056">
    <property type="protein sequence ID" value="ERT68558.1"/>
    <property type="molecule type" value="Genomic_DNA"/>
</dbReference>
<feature type="domain" description="CobQ/CobB/MinD/ParA nucleotide binding" evidence="1">
    <location>
        <begin position="4"/>
        <end position="192"/>
    </location>
</feature>
<comment type="caution">
    <text evidence="2">The sequence shown here is derived from an EMBL/GenBank/DDBJ whole genome shotgun (WGS) entry which is preliminary data.</text>
</comment>
<dbReference type="SUPFAM" id="SSF52540">
    <property type="entry name" value="P-loop containing nucleoside triphosphate hydrolases"/>
    <property type="match status" value="1"/>
</dbReference>
<evidence type="ECO:0000313" key="2">
    <source>
        <dbReference type="EMBL" id="ERT68558.1"/>
    </source>
</evidence>
<dbReference type="Pfam" id="PF01656">
    <property type="entry name" value="CbiA"/>
    <property type="match status" value="1"/>
</dbReference>
<evidence type="ECO:0000259" key="1">
    <source>
        <dbReference type="Pfam" id="PF01656"/>
    </source>
</evidence>
<evidence type="ECO:0000313" key="3">
    <source>
        <dbReference type="Proteomes" id="UP000017081"/>
    </source>
</evidence>
<keyword evidence="3" id="KW-1185">Reference proteome</keyword>
<dbReference type="AlphaFoldDB" id="U7VCN4"/>
<protein>
    <recommendedName>
        <fullName evidence="1">CobQ/CobB/MinD/ParA nucleotide binding domain-containing protein</fullName>
    </recommendedName>
</protein>
<dbReference type="InterPro" id="IPR002586">
    <property type="entry name" value="CobQ/CobB/MinD/ParA_Nub-bd_dom"/>
</dbReference>
<gene>
    <name evidence="2" type="ORF">HMPREF0202_01540</name>
</gene>
<name>U7VCN4_9FUSO</name>
<dbReference type="Gene3D" id="3.40.50.300">
    <property type="entry name" value="P-loop containing nucleotide triphosphate hydrolases"/>
    <property type="match status" value="1"/>
</dbReference>
<sequence length="214" mass="24217">MIEIIVNAPKGGVGKTTISTNIALYLKNANVKVKAIDLAQGELLTSELNDQNFSSQDIITCELGSISKKGVIKPFGVNKKEIVIDRKKELEFIVVDTDDYVDVLTDLLKTNDREIYVVVPIISGKYELKRIPKDMEQVLKSLLLQSKTNVKIFFLLNKINSKEEEKKCRDALKDRALDSYILDAKVTYHKNLICTDNSILNSQIEKILQEMEII</sequence>
<accession>U7VCN4</accession>
<dbReference type="eggNOG" id="COG1192">
    <property type="taxonomic scope" value="Bacteria"/>
</dbReference>
<organism evidence="2 3">
    <name type="scientific">Cetobacterium somerae ATCC BAA-474</name>
    <dbReference type="NCBI Taxonomy" id="1319815"/>
    <lineage>
        <taxon>Bacteria</taxon>
        <taxon>Fusobacteriati</taxon>
        <taxon>Fusobacteriota</taxon>
        <taxon>Fusobacteriia</taxon>
        <taxon>Fusobacteriales</taxon>
        <taxon>Fusobacteriaceae</taxon>
        <taxon>Cetobacterium</taxon>
    </lineage>
</organism>
<reference evidence="2 3" key="1">
    <citation type="submission" date="2013-08" db="EMBL/GenBank/DDBJ databases">
        <authorList>
            <person name="Weinstock G."/>
            <person name="Sodergren E."/>
            <person name="Wylie T."/>
            <person name="Fulton L."/>
            <person name="Fulton R."/>
            <person name="Fronick C."/>
            <person name="O'Laughlin M."/>
            <person name="Godfrey J."/>
            <person name="Miner T."/>
            <person name="Herter B."/>
            <person name="Appelbaum E."/>
            <person name="Cordes M."/>
            <person name="Lek S."/>
            <person name="Wollam A."/>
            <person name="Pepin K.H."/>
            <person name="Palsikar V.B."/>
            <person name="Mitreva M."/>
            <person name="Wilson R.K."/>
        </authorList>
    </citation>
    <scope>NUCLEOTIDE SEQUENCE [LARGE SCALE GENOMIC DNA]</scope>
    <source>
        <strain evidence="2 3">ATCC BAA-474</strain>
    </source>
</reference>
<dbReference type="Proteomes" id="UP000017081">
    <property type="component" value="Unassembled WGS sequence"/>
</dbReference>
<dbReference type="STRING" id="1319815.HMPREF0202_01540"/>
<dbReference type="HOGENOM" id="CLU_1346634_0_0_0"/>